<feature type="active site" description="Proton donor" evidence="5">
    <location>
        <position position="201"/>
    </location>
</feature>
<keyword evidence="4" id="KW-0326">Glycosidase</keyword>
<evidence type="ECO:0000256" key="3">
    <source>
        <dbReference type="ARBA" id="ARBA00022801"/>
    </source>
</evidence>
<dbReference type="PANTHER" id="PTHR23421">
    <property type="entry name" value="BETA-GALACTOSIDASE RELATED"/>
    <property type="match status" value="1"/>
</dbReference>
<feature type="domain" description="Glycoside hydrolase 35 catalytic" evidence="8">
    <location>
        <begin position="46"/>
        <end position="375"/>
    </location>
</feature>
<dbReference type="EMBL" id="WJQU01000002">
    <property type="protein sequence ID" value="KAJ6640552.1"/>
    <property type="molecule type" value="Genomic_DNA"/>
</dbReference>
<feature type="signal peptide" evidence="7">
    <location>
        <begin position="1"/>
        <end position="22"/>
    </location>
</feature>
<keyword evidence="2 7" id="KW-0732">Signal</keyword>
<dbReference type="InterPro" id="IPR031330">
    <property type="entry name" value="Gly_Hdrlase_35_cat"/>
</dbReference>
<evidence type="ECO:0000256" key="6">
    <source>
        <dbReference type="RuleBase" id="RU003679"/>
    </source>
</evidence>
<organism evidence="10 11">
    <name type="scientific">Pseudolycoriella hygida</name>
    <dbReference type="NCBI Taxonomy" id="35572"/>
    <lineage>
        <taxon>Eukaryota</taxon>
        <taxon>Metazoa</taxon>
        <taxon>Ecdysozoa</taxon>
        <taxon>Arthropoda</taxon>
        <taxon>Hexapoda</taxon>
        <taxon>Insecta</taxon>
        <taxon>Pterygota</taxon>
        <taxon>Neoptera</taxon>
        <taxon>Endopterygota</taxon>
        <taxon>Diptera</taxon>
        <taxon>Nematocera</taxon>
        <taxon>Sciaroidea</taxon>
        <taxon>Sciaridae</taxon>
        <taxon>Pseudolycoriella</taxon>
    </lineage>
</organism>
<reference evidence="10" key="1">
    <citation type="submission" date="2022-07" db="EMBL/GenBank/DDBJ databases">
        <authorList>
            <person name="Trinca V."/>
            <person name="Uliana J.V.C."/>
            <person name="Torres T.T."/>
            <person name="Ward R.J."/>
            <person name="Monesi N."/>
        </authorList>
    </citation>
    <scope>NUCLEOTIDE SEQUENCE</scope>
    <source>
        <strain evidence="10">HSMRA1968</strain>
        <tissue evidence="10">Whole embryos</tissue>
    </source>
</reference>
<comment type="similarity">
    <text evidence="1 6">Belongs to the glycosyl hydrolase 35 family.</text>
</comment>
<dbReference type="Gene3D" id="2.60.120.260">
    <property type="entry name" value="Galactose-binding domain-like"/>
    <property type="match status" value="2"/>
</dbReference>
<dbReference type="Gene3D" id="3.20.20.80">
    <property type="entry name" value="Glycosidases"/>
    <property type="match status" value="1"/>
</dbReference>
<proteinExistence type="inferred from homology"/>
<evidence type="ECO:0000256" key="5">
    <source>
        <dbReference type="PIRSR" id="PIRSR006336-1"/>
    </source>
</evidence>
<dbReference type="AlphaFoldDB" id="A0A9Q0MYS1"/>
<dbReference type="Pfam" id="PF01301">
    <property type="entry name" value="Glyco_hydro_35"/>
    <property type="match status" value="1"/>
</dbReference>
<keyword evidence="3" id="KW-0378">Hydrolase</keyword>
<comment type="caution">
    <text evidence="10">The sequence shown here is derived from an EMBL/GenBank/DDBJ whole genome shotgun (WGS) entry which is preliminary data.</text>
</comment>
<accession>A0A9Q0MYS1</accession>
<evidence type="ECO:0000313" key="11">
    <source>
        <dbReference type="Proteomes" id="UP001151699"/>
    </source>
</evidence>
<dbReference type="Pfam" id="PF21467">
    <property type="entry name" value="BetaGal_gal-bd"/>
    <property type="match status" value="1"/>
</dbReference>
<dbReference type="InterPro" id="IPR008979">
    <property type="entry name" value="Galactose-bd-like_sf"/>
</dbReference>
<name>A0A9Q0MYS1_9DIPT</name>
<evidence type="ECO:0000259" key="9">
    <source>
        <dbReference type="Pfam" id="PF21467"/>
    </source>
</evidence>
<evidence type="ECO:0000256" key="2">
    <source>
        <dbReference type="ARBA" id="ARBA00022729"/>
    </source>
</evidence>
<dbReference type="InterPro" id="IPR048913">
    <property type="entry name" value="BetaGal_gal-bd"/>
</dbReference>
<evidence type="ECO:0000259" key="8">
    <source>
        <dbReference type="Pfam" id="PF01301"/>
    </source>
</evidence>
<feature type="domain" description="Beta-galactosidase galactose-binding" evidence="9">
    <location>
        <begin position="576"/>
        <end position="632"/>
    </location>
</feature>
<keyword evidence="11" id="KW-1185">Reference proteome</keyword>
<sequence>MRSIIFLSKWMFLLSLFLSVLSQEKSLYEYFADSAALTGLVAENRQFTLNGKYIRIVSGAIHYFRVHPDQWRDRLRKLRAMGGNTVETYVSWNLHEPRMAEFDFGEGGNDFSAFMNIRRFVQIAQEEDLLVILRPGPYICAEWEYGGFPSWLLRDPNMRVRTKYEPFLQRVKTYLDALLSQLVDLQFTRGGSIIAAQIENEYNSFAPKSPEYLEFIRQTFIDNGLDCLYFTSDNYFGPGGGGGTLPGLLQTANFKENPHSILSDLVSVQPDKPVMAMEYWTGWFTNWFEKEQGTNPAKQFRDNLEILFDNYNGSVNFYVFHGGVNYAFTAGGGTNRDGEYPIAVADITSYDYDATLSEAGDYTEKYNLAATLIEKYENPKLRRPSRPAESSKIAYPTLTPEKYLAFNDIIDRVPVSSRVQLAKAVSMEELPINNNSGQSFGYIIYRKTTNINNGYRFKGSKPQDIAQLIVDGELVDTGFTNDTPVYWWNNDMEVALNVGANGQHTVDFMIEIVARSNWFRDDDQYHHKGLSAVKGSKIELNGEEITDIEHIALEFNGDWGWRNIVDGSNLKAPCMVQSTLRITGTPADTFIDMRNWHKGVVFVNGFNIGRYWFVGPQQTLYIPAPLLRTGDNAITVFEQYEVGKELIFSAEPDLGPIAGSSSAATADLPKSILVKAVLCLYFFIV</sequence>
<gene>
    <name evidence="10" type="primary">GLB1L2_1</name>
    <name evidence="10" type="ORF">Bhyg_05481</name>
</gene>
<dbReference type="PRINTS" id="PR00742">
    <property type="entry name" value="GLHYDRLASE35"/>
</dbReference>
<dbReference type="PIRSF" id="PIRSF006336">
    <property type="entry name" value="B-gal"/>
    <property type="match status" value="1"/>
</dbReference>
<feature type="chain" id="PRO_5040334893" evidence="7">
    <location>
        <begin position="23"/>
        <end position="685"/>
    </location>
</feature>
<evidence type="ECO:0000256" key="4">
    <source>
        <dbReference type="ARBA" id="ARBA00023295"/>
    </source>
</evidence>
<feature type="active site" description="Nucleophile" evidence="5">
    <location>
        <position position="278"/>
    </location>
</feature>
<dbReference type="InterPro" id="IPR001944">
    <property type="entry name" value="Glycoside_Hdrlase_35"/>
</dbReference>
<dbReference type="GO" id="GO:0004565">
    <property type="term" value="F:beta-galactosidase activity"/>
    <property type="evidence" value="ECO:0007669"/>
    <property type="project" value="InterPro"/>
</dbReference>
<evidence type="ECO:0000256" key="7">
    <source>
        <dbReference type="SAM" id="SignalP"/>
    </source>
</evidence>
<dbReference type="SUPFAM" id="SSF49785">
    <property type="entry name" value="Galactose-binding domain-like"/>
    <property type="match status" value="1"/>
</dbReference>
<evidence type="ECO:0000313" key="10">
    <source>
        <dbReference type="EMBL" id="KAJ6640552.1"/>
    </source>
</evidence>
<dbReference type="OrthoDB" id="1657402at2759"/>
<evidence type="ECO:0000256" key="1">
    <source>
        <dbReference type="ARBA" id="ARBA00009809"/>
    </source>
</evidence>
<dbReference type="InterPro" id="IPR026283">
    <property type="entry name" value="B-gal_1-like"/>
</dbReference>
<protein>
    <submittedName>
        <fullName evidence="10">Beta-galactosidase-1-like protein 2</fullName>
    </submittedName>
</protein>
<dbReference type="InterPro" id="IPR017853">
    <property type="entry name" value="GH"/>
</dbReference>
<dbReference type="GO" id="GO:0005975">
    <property type="term" value="P:carbohydrate metabolic process"/>
    <property type="evidence" value="ECO:0007669"/>
    <property type="project" value="InterPro"/>
</dbReference>
<dbReference type="SUPFAM" id="SSF51445">
    <property type="entry name" value="(Trans)glycosidases"/>
    <property type="match status" value="1"/>
</dbReference>
<dbReference type="Proteomes" id="UP001151699">
    <property type="component" value="Chromosome B"/>
</dbReference>